<gene>
    <name evidence="1" type="ORF">CEXT_158621</name>
</gene>
<evidence type="ECO:0000313" key="2">
    <source>
        <dbReference type="Proteomes" id="UP001054945"/>
    </source>
</evidence>
<sequence length="86" mass="9438">MLATAWKVRLGRKERFPGFSVSGWPNGYHQEGFNGAIGVSAVLPSASKNKPEGYFTLDLQLKVLPVIPDSFLQTEVEQLSLVFTAV</sequence>
<dbReference type="EMBL" id="BPLR01013045">
    <property type="protein sequence ID" value="GIY58280.1"/>
    <property type="molecule type" value="Genomic_DNA"/>
</dbReference>
<keyword evidence="2" id="KW-1185">Reference proteome</keyword>
<accession>A0AAV4UKQ8</accession>
<name>A0AAV4UKQ8_CAEEX</name>
<protein>
    <submittedName>
        <fullName evidence="1">Uncharacterized protein</fullName>
    </submittedName>
</protein>
<organism evidence="1 2">
    <name type="scientific">Caerostris extrusa</name>
    <name type="common">Bark spider</name>
    <name type="synonym">Caerostris bankana</name>
    <dbReference type="NCBI Taxonomy" id="172846"/>
    <lineage>
        <taxon>Eukaryota</taxon>
        <taxon>Metazoa</taxon>
        <taxon>Ecdysozoa</taxon>
        <taxon>Arthropoda</taxon>
        <taxon>Chelicerata</taxon>
        <taxon>Arachnida</taxon>
        <taxon>Araneae</taxon>
        <taxon>Araneomorphae</taxon>
        <taxon>Entelegynae</taxon>
        <taxon>Araneoidea</taxon>
        <taxon>Araneidae</taxon>
        <taxon>Caerostris</taxon>
    </lineage>
</organism>
<dbReference type="Proteomes" id="UP001054945">
    <property type="component" value="Unassembled WGS sequence"/>
</dbReference>
<reference evidence="1 2" key="1">
    <citation type="submission" date="2021-06" db="EMBL/GenBank/DDBJ databases">
        <title>Caerostris extrusa draft genome.</title>
        <authorList>
            <person name="Kono N."/>
            <person name="Arakawa K."/>
        </authorList>
    </citation>
    <scope>NUCLEOTIDE SEQUENCE [LARGE SCALE GENOMIC DNA]</scope>
</reference>
<comment type="caution">
    <text evidence="1">The sequence shown here is derived from an EMBL/GenBank/DDBJ whole genome shotgun (WGS) entry which is preliminary data.</text>
</comment>
<dbReference type="AlphaFoldDB" id="A0AAV4UKQ8"/>
<proteinExistence type="predicted"/>
<evidence type="ECO:0000313" key="1">
    <source>
        <dbReference type="EMBL" id="GIY58280.1"/>
    </source>
</evidence>